<dbReference type="AlphaFoldDB" id="A0A2T5J8L3"/>
<gene>
    <name evidence="2" type="ORF">C8P68_105300</name>
</gene>
<evidence type="ECO:0008006" key="4">
    <source>
        <dbReference type="Google" id="ProtNLM"/>
    </source>
</evidence>
<organism evidence="2 3">
    <name type="scientific">Mucilaginibacter yixingensis</name>
    <dbReference type="NCBI Taxonomy" id="1295612"/>
    <lineage>
        <taxon>Bacteria</taxon>
        <taxon>Pseudomonadati</taxon>
        <taxon>Bacteroidota</taxon>
        <taxon>Sphingobacteriia</taxon>
        <taxon>Sphingobacteriales</taxon>
        <taxon>Sphingobacteriaceae</taxon>
        <taxon>Mucilaginibacter</taxon>
    </lineage>
</organism>
<feature type="chain" id="PRO_5015655736" description="Lipoprotein" evidence="1">
    <location>
        <begin position="20"/>
        <end position="135"/>
    </location>
</feature>
<accession>A0A2T5J8L3</accession>
<keyword evidence="1" id="KW-0732">Signal</keyword>
<sequence length="135" mass="15801">MRILTRSITCLLLATLLGACNLHSSQKTDEPITRQDVVNDFETRWAKLVNERGSRNPHFGIIRFEEDGPVAFRLRHRLKNSYLVTMDFYKTEQNDAGTFATSYWNYRYRFYRGKYGDVVLGDEIKGDVRTSQVLR</sequence>
<reference evidence="2 3" key="1">
    <citation type="submission" date="2018-04" db="EMBL/GenBank/DDBJ databases">
        <title>Genomic Encyclopedia of Archaeal and Bacterial Type Strains, Phase II (KMG-II): from individual species to whole genera.</title>
        <authorList>
            <person name="Goeker M."/>
        </authorList>
    </citation>
    <scope>NUCLEOTIDE SEQUENCE [LARGE SCALE GENOMIC DNA]</scope>
    <source>
        <strain evidence="2 3">DSM 26809</strain>
    </source>
</reference>
<evidence type="ECO:0000256" key="1">
    <source>
        <dbReference type="SAM" id="SignalP"/>
    </source>
</evidence>
<evidence type="ECO:0000313" key="2">
    <source>
        <dbReference type="EMBL" id="PTQ95790.1"/>
    </source>
</evidence>
<protein>
    <recommendedName>
        <fullName evidence="4">Lipoprotein</fullName>
    </recommendedName>
</protein>
<dbReference type="Proteomes" id="UP000244168">
    <property type="component" value="Unassembled WGS sequence"/>
</dbReference>
<dbReference type="EMBL" id="QAOQ01000005">
    <property type="protein sequence ID" value="PTQ95790.1"/>
    <property type="molecule type" value="Genomic_DNA"/>
</dbReference>
<comment type="caution">
    <text evidence="2">The sequence shown here is derived from an EMBL/GenBank/DDBJ whole genome shotgun (WGS) entry which is preliminary data.</text>
</comment>
<feature type="signal peptide" evidence="1">
    <location>
        <begin position="1"/>
        <end position="19"/>
    </location>
</feature>
<dbReference type="PROSITE" id="PS51257">
    <property type="entry name" value="PROKAR_LIPOPROTEIN"/>
    <property type="match status" value="1"/>
</dbReference>
<evidence type="ECO:0000313" key="3">
    <source>
        <dbReference type="Proteomes" id="UP000244168"/>
    </source>
</evidence>
<name>A0A2T5J8L3_9SPHI</name>
<dbReference type="RefSeq" id="WP_146166562.1">
    <property type="nucleotide sequence ID" value="NZ_CP160205.1"/>
</dbReference>
<proteinExistence type="predicted"/>
<keyword evidence="3" id="KW-1185">Reference proteome</keyword>